<dbReference type="Pfam" id="PF03447">
    <property type="entry name" value="NAD_binding_3"/>
    <property type="match status" value="1"/>
</dbReference>
<comment type="function">
    <text evidence="6">Specifically catalyzes the NAD or NADP-dependent dehydrogenation of L-aspartate to iminoaspartate.</text>
</comment>
<dbReference type="SUPFAM" id="SSF55347">
    <property type="entry name" value="Glyceraldehyde-3-phosphate dehydrogenase-like, C-terminal domain"/>
    <property type="match status" value="1"/>
</dbReference>
<dbReference type="UniPathway" id="UPA00253">
    <property type="reaction ID" value="UER00456"/>
</dbReference>
<gene>
    <name evidence="6" type="primary">nadX</name>
    <name evidence="9" type="ORF">CQ14_32885</name>
</gene>
<dbReference type="InterPro" id="IPR020626">
    <property type="entry name" value="Asp_DH_prok"/>
</dbReference>
<dbReference type="HAMAP" id="MF_01265">
    <property type="entry name" value="NadX"/>
    <property type="match status" value="1"/>
</dbReference>
<protein>
    <recommendedName>
        <fullName evidence="6">L-aspartate dehydrogenase</fullName>
        <ecNumber evidence="6">1.4.1.21</ecNumber>
    </recommendedName>
</protein>
<dbReference type="AlphaFoldDB" id="A0A0R3N1T9"/>
<dbReference type="EC" id="1.4.1.21" evidence="6"/>
<dbReference type="STRING" id="722472.SAMN05444321_1883"/>
<comment type="caution">
    <text evidence="9">The sequence shown here is derived from an EMBL/GenBank/DDBJ whole genome shotgun (WGS) entry which is preliminary data.</text>
</comment>
<evidence type="ECO:0000313" key="9">
    <source>
        <dbReference type="EMBL" id="KRR25882.1"/>
    </source>
</evidence>
<feature type="binding site" evidence="6">
    <location>
        <position position="130"/>
    </location>
    <ligand>
        <name>NAD(+)</name>
        <dbReference type="ChEBI" id="CHEBI:57540"/>
    </ligand>
</feature>
<dbReference type="PANTHER" id="PTHR31873">
    <property type="entry name" value="L-ASPARTATE DEHYDROGENASE-RELATED"/>
    <property type="match status" value="1"/>
</dbReference>
<evidence type="ECO:0000256" key="4">
    <source>
        <dbReference type="ARBA" id="ARBA00023002"/>
    </source>
</evidence>
<comment type="catalytic activity">
    <reaction evidence="6">
        <text>L-aspartate + NADP(+) + H2O = oxaloacetate + NH4(+) + NADPH + H(+)</text>
        <dbReference type="Rhea" id="RHEA:11784"/>
        <dbReference type="ChEBI" id="CHEBI:15377"/>
        <dbReference type="ChEBI" id="CHEBI:15378"/>
        <dbReference type="ChEBI" id="CHEBI:16452"/>
        <dbReference type="ChEBI" id="CHEBI:28938"/>
        <dbReference type="ChEBI" id="CHEBI:29991"/>
        <dbReference type="ChEBI" id="CHEBI:57783"/>
        <dbReference type="ChEBI" id="CHEBI:58349"/>
        <dbReference type="EC" id="1.4.1.21"/>
    </reaction>
</comment>
<dbReference type="Proteomes" id="UP000051660">
    <property type="component" value="Unassembled WGS sequence"/>
</dbReference>
<dbReference type="Pfam" id="PF01958">
    <property type="entry name" value="Asp_DH_C"/>
    <property type="match status" value="1"/>
</dbReference>
<accession>A0A0R3N1T9</accession>
<dbReference type="Gene3D" id="3.40.50.720">
    <property type="entry name" value="NAD(P)-binding Rossmann-like Domain"/>
    <property type="match status" value="1"/>
</dbReference>
<evidence type="ECO:0000256" key="1">
    <source>
        <dbReference type="ARBA" id="ARBA00008331"/>
    </source>
</evidence>
<dbReference type="NCBIfam" id="NF009825">
    <property type="entry name" value="PRK13302.1"/>
    <property type="match status" value="1"/>
</dbReference>
<evidence type="ECO:0000259" key="7">
    <source>
        <dbReference type="Pfam" id="PF01958"/>
    </source>
</evidence>
<evidence type="ECO:0000256" key="6">
    <source>
        <dbReference type="HAMAP-Rule" id="MF_01265"/>
    </source>
</evidence>
<dbReference type="InterPro" id="IPR036291">
    <property type="entry name" value="NAD(P)-bd_dom_sf"/>
</dbReference>
<dbReference type="Gene3D" id="3.30.360.10">
    <property type="entry name" value="Dihydrodipicolinate Reductase, domain 2"/>
    <property type="match status" value="1"/>
</dbReference>
<dbReference type="PANTHER" id="PTHR31873:SF6">
    <property type="entry name" value="ASPARTATE DEHYDROGENASE DOMAIN-CONTAINING PROTEIN"/>
    <property type="match status" value="1"/>
</dbReference>
<dbReference type="PIRSF" id="PIRSF005227">
    <property type="entry name" value="Asp_dh_NAD_syn"/>
    <property type="match status" value="1"/>
</dbReference>
<dbReference type="GO" id="GO:0033735">
    <property type="term" value="F:aspartate dehydrogenase [NAD(P)+] activity"/>
    <property type="evidence" value="ECO:0007669"/>
    <property type="project" value="UniProtKB-EC"/>
</dbReference>
<dbReference type="InterPro" id="IPR005106">
    <property type="entry name" value="Asp/hSer_DH_NAD-bd"/>
</dbReference>
<comment type="miscellaneous">
    <text evidence="6">The iminoaspartate product is unstable in aqueous solution and can decompose to oxaloacetate and ammonia.</text>
</comment>
<comment type="pathway">
    <text evidence="6">Cofactor biosynthesis; NAD(+) biosynthesis; iminoaspartate from L-aspartate (dehydrogenase route): step 1/1.</text>
</comment>
<dbReference type="RefSeq" id="WP_057857459.1">
    <property type="nucleotide sequence ID" value="NZ_LLYB01000051.1"/>
</dbReference>
<dbReference type="GO" id="GO:0016639">
    <property type="term" value="F:oxidoreductase activity, acting on the CH-NH2 group of donors, NAD or NADP as acceptor"/>
    <property type="evidence" value="ECO:0007669"/>
    <property type="project" value="UniProtKB-UniRule"/>
</dbReference>
<dbReference type="EMBL" id="LLYB01000051">
    <property type="protein sequence ID" value="KRR25882.1"/>
    <property type="molecule type" value="Genomic_DNA"/>
</dbReference>
<organism evidence="9 10">
    <name type="scientific">Bradyrhizobium lablabi</name>
    <dbReference type="NCBI Taxonomy" id="722472"/>
    <lineage>
        <taxon>Bacteria</taxon>
        <taxon>Pseudomonadati</taxon>
        <taxon>Pseudomonadota</taxon>
        <taxon>Alphaproteobacteria</taxon>
        <taxon>Hyphomicrobiales</taxon>
        <taxon>Nitrobacteraceae</taxon>
        <taxon>Bradyrhizobium</taxon>
    </lineage>
</organism>
<dbReference type="GO" id="GO:0051287">
    <property type="term" value="F:NAD binding"/>
    <property type="evidence" value="ECO:0007669"/>
    <property type="project" value="UniProtKB-UniRule"/>
</dbReference>
<keyword evidence="2 6" id="KW-0662">Pyridine nucleotide biosynthesis</keyword>
<evidence type="ECO:0000259" key="8">
    <source>
        <dbReference type="Pfam" id="PF03447"/>
    </source>
</evidence>
<reference evidence="9 10" key="1">
    <citation type="submission" date="2014-03" db="EMBL/GenBank/DDBJ databases">
        <title>Bradyrhizobium valentinum sp. nov., isolated from effective nodules of Lupinus mariae-josephae, a lupine endemic of basic-lime soils in Eastern Spain.</title>
        <authorList>
            <person name="Duran D."/>
            <person name="Rey L."/>
            <person name="Navarro A."/>
            <person name="Busquets A."/>
            <person name="Imperial J."/>
            <person name="Ruiz-Argueso T."/>
        </authorList>
    </citation>
    <scope>NUCLEOTIDE SEQUENCE [LARGE SCALE GENOMIC DNA]</scope>
    <source>
        <strain evidence="9 10">CCBAU 23086</strain>
    </source>
</reference>
<comment type="catalytic activity">
    <reaction evidence="6">
        <text>L-aspartate + NAD(+) + H2O = oxaloacetate + NH4(+) + NADH + H(+)</text>
        <dbReference type="Rhea" id="RHEA:11788"/>
        <dbReference type="ChEBI" id="CHEBI:15377"/>
        <dbReference type="ChEBI" id="CHEBI:15378"/>
        <dbReference type="ChEBI" id="CHEBI:16452"/>
        <dbReference type="ChEBI" id="CHEBI:28938"/>
        <dbReference type="ChEBI" id="CHEBI:29991"/>
        <dbReference type="ChEBI" id="CHEBI:57540"/>
        <dbReference type="ChEBI" id="CHEBI:57945"/>
        <dbReference type="EC" id="1.4.1.21"/>
    </reaction>
</comment>
<evidence type="ECO:0000256" key="3">
    <source>
        <dbReference type="ARBA" id="ARBA00022857"/>
    </source>
</evidence>
<evidence type="ECO:0000256" key="5">
    <source>
        <dbReference type="ARBA" id="ARBA00023027"/>
    </source>
</evidence>
<sequence length="276" mass="28463">MSAAGVSNLQSKRVAIAGLGEIGRTVANKLAQGLPGLSLAAITTRDQAKARAWLDREGIVCPLVALDDLPDHADLVVECAPADILDQICRPMLTAGKQVMVLSASALLPRPDLVDLARAHGGQIIVPTGALIGFDAVSAAAEGTISSVQMVTRKPPNGLAGAPYLVANRISVEGLTSALCVFKGSARDAAAAFPANVNVVAALSLAGIGPDRTTIEIWADPAVTRNCHQIRVEADSASFTMSIENVPSENPRTGRITALSVIAALRKLTSPLQVGT</sequence>
<name>A0A0R3N1T9_9BRAD</name>
<dbReference type="InterPro" id="IPR011182">
    <property type="entry name" value="L-Asp_DH"/>
</dbReference>
<keyword evidence="4 6" id="KW-0560">Oxidoreductase</keyword>
<feature type="active site" evidence="6">
    <location>
        <position position="228"/>
    </location>
</feature>
<comment type="similarity">
    <text evidence="1 6">Belongs to the L-aspartate dehydrogenase family.</text>
</comment>
<evidence type="ECO:0000256" key="2">
    <source>
        <dbReference type="ARBA" id="ARBA00022642"/>
    </source>
</evidence>
<keyword evidence="3 6" id="KW-0521">NADP</keyword>
<dbReference type="SUPFAM" id="SSF51735">
    <property type="entry name" value="NAD(P)-binding Rossmann-fold domains"/>
    <property type="match status" value="1"/>
</dbReference>
<dbReference type="OrthoDB" id="8456681at2"/>
<feature type="binding site" evidence="6">
    <location>
        <position position="198"/>
    </location>
    <ligand>
        <name>NAD(+)</name>
        <dbReference type="ChEBI" id="CHEBI:57540"/>
    </ligand>
</feature>
<feature type="domain" description="Aspartate/homoserine dehydrogenase NAD-binding" evidence="8">
    <location>
        <begin position="18"/>
        <end position="127"/>
    </location>
</feature>
<dbReference type="GO" id="GO:0009435">
    <property type="term" value="P:NAD+ biosynthetic process"/>
    <property type="evidence" value="ECO:0007669"/>
    <property type="project" value="UniProtKB-UniRule"/>
</dbReference>
<dbReference type="GO" id="GO:0050661">
    <property type="term" value="F:NADP binding"/>
    <property type="evidence" value="ECO:0007669"/>
    <property type="project" value="UniProtKB-UniRule"/>
</dbReference>
<proteinExistence type="inferred from homology"/>
<evidence type="ECO:0000313" key="10">
    <source>
        <dbReference type="Proteomes" id="UP000051660"/>
    </source>
</evidence>
<dbReference type="InterPro" id="IPR002811">
    <property type="entry name" value="Asp_DH"/>
</dbReference>
<feature type="domain" description="Aspartate dehydrogenase" evidence="7">
    <location>
        <begin position="176"/>
        <end position="262"/>
    </location>
</feature>
<keyword evidence="5 6" id="KW-0520">NAD</keyword>